<dbReference type="GeneID" id="92945161"/>
<evidence type="ECO:0008006" key="6">
    <source>
        <dbReference type="Google" id="ProtNLM"/>
    </source>
</evidence>
<dbReference type="EMBL" id="LRDH01000146">
    <property type="protein sequence ID" value="PPV12408.1"/>
    <property type="molecule type" value="Genomic_DNA"/>
</dbReference>
<dbReference type="KEGG" id="cbut:ATN24_14465"/>
<name>A0A0A6PSJ5_CLOBU</name>
<reference evidence="3 5" key="2">
    <citation type="submission" date="2019-05" db="EMBL/GenBank/DDBJ databases">
        <authorList>
            <person name="Schori C."/>
            <person name="Ahrens C."/>
        </authorList>
    </citation>
    <scope>NUCLEOTIDE SEQUENCE [LARGE SCALE GENOMIC DNA]</scope>
    <source>
        <strain evidence="3 5">DSM 10702</strain>
    </source>
</reference>
<protein>
    <recommendedName>
        <fullName evidence="6">DUF2178 domain-containing protein</fullName>
    </recommendedName>
</protein>
<evidence type="ECO:0000313" key="4">
    <source>
        <dbReference type="Proteomes" id="UP000238081"/>
    </source>
</evidence>
<dbReference type="OrthoDB" id="2194309at2"/>
<keyword evidence="1" id="KW-0472">Membrane</keyword>
<feature type="transmembrane region" description="Helical" evidence="1">
    <location>
        <begin position="7"/>
        <end position="28"/>
    </location>
</feature>
<dbReference type="AlphaFoldDB" id="A0A0A6PSJ5"/>
<dbReference type="EMBL" id="CP040626">
    <property type="protein sequence ID" value="QMW91909.1"/>
    <property type="molecule type" value="Genomic_DNA"/>
</dbReference>
<keyword evidence="1" id="KW-1133">Transmembrane helix</keyword>
<dbReference type="Proteomes" id="UP000238081">
    <property type="component" value="Unassembled WGS sequence"/>
</dbReference>
<evidence type="ECO:0000256" key="1">
    <source>
        <dbReference type="SAM" id="Phobius"/>
    </source>
</evidence>
<feature type="transmembrane region" description="Helical" evidence="1">
    <location>
        <begin position="34"/>
        <end position="53"/>
    </location>
</feature>
<dbReference type="Proteomes" id="UP000515243">
    <property type="component" value="Chromosome 1"/>
</dbReference>
<organism evidence="2 4">
    <name type="scientific">Clostridium butyricum</name>
    <dbReference type="NCBI Taxonomy" id="1492"/>
    <lineage>
        <taxon>Bacteria</taxon>
        <taxon>Bacillati</taxon>
        <taxon>Bacillota</taxon>
        <taxon>Clostridia</taxon>
        <taxon>Eubacteriales</taxon>
        <taxon>Clostridiaceae</taxon>
        <taxon>Clostridium</taxon>
    </lineage>
</organism>
<feature type="transmembrane region" description="Helical" evidence="1">
    <location>
        <begin position="94"/>
        <end position="115"/>
    </location>
</feature>
<feature type="transmembrane region" description="Helical" evidence="1">
    <location>
        <begin position="121"/>
        <end position="144"/>
    </location>
</feature>
<reference evidence="2 4" key="1">
    <citation type="submission" date="2016-01" db="EMBL/GenBank/DDBJ databases">
        <title>Characterization of the Clostridium difficile lineages that are prevalent in Hong Kong and China.</title>
        <authorList>
            <person name="Kwok J.S.-L."/>
            <person name="Lam W.-Y."/>
            <person name="Ip M."/>
            <person name="Chan T.-F."/>
            <person name="Hawkey P.M."/>
            <person name="Tsui S.K.-W."/>
        </authorList>
    </citation>
    <scope>NUCLEOTIDE SEQUENCE [LARGE SCALE GENOMIC DNA]</scope>
    <source>
        <strain evidence="2 4">300064</strain>
    </source>
</reference>
<evidence type="ECO:0000313" key="2">
    <source>
        <dbReference type="EMBL" id="PPV12408.1"/>
    </source>
</evidence>
<evidence type="ECO:0000313" key="3">
    <source>
        <dbReference type="EMBL" id="QMW91909.1"/>
    </source>
</evidence>
<keyword evidence="1" id="KW-0812">Transmembrane</keyword>
<dbReference type="RefSeq" id="WP_003410611.1">
    <property type="nucleotide sequence ID" value="NZ_AP019716.1"/>
</dbReference>
<evidence type="ECO:0000313" key="5">
    <source>
        <dbReference type="Proteomes" id="UP000515243"/>
    </source>
</evidence>
<gene>
    <name evidence="2" type="ORF">AWN73_18950</name>
    <name evidence="3" type="ORF">FF104_13280</name>
</gene>
<sequence>MKKSDLYIGLGYLILGTVLFGLALFTQYRLESLLWGFGGACFGSGVVTTCKYLHWSKPENQSEYNEKLRIEKIEMEDERQTMIRDKSGCITYKIMLMLYCGLIVVFSILNAIGYIHPISQYLVIAFVTLLIFQYICGIIVFKYLNKKL</sequence>
<accession>A0A0A6PSJ5</accession>
<proteinExistence type="predicted"/>